<organism evidence="2">
    <name type="scientific">Oryza glumipatula</name>
    <dbReference type="NCBI Taxonomy" id="40148"/>
    <lineage>
        <taxon>Eukaryota</taxon>
        <taxon>Viridiplantae</taxon>
        <taxon>Streptophyta</taxon>
        <taxon>Embryophyta</taxon>
        <taxon>Tracheophyta</taxon>
        <taxon>Spermatophyta</taxon>
        <taxon>Magnoliopsida</taxon>
        <taxon>Liliopsida</taxon>
        <taxon>Poales</taxon>
        <taxon>Poaceae</taxon>
        <taxon>BOP clade</taxon>
        <taxon>Oryzoideae</taxon>
        <taxon>Oryzeae</taxon>
        <taxon>Oryzinae</taxon>
        <taxon>Oryza</taxon>
    </lineage>
</organism>
<dbReference type="Proteomes" id="UP000026961">
    <property type="component" value="Chromosome 8"/>
</dbReference>
<name>A0A0E0AVR6_9ORYZ</name>
<reference evidence="2" key="1">
    <citation type="submission" date="2015-04" db="UniProtKB">
        <authorList>
            <consortium name="EnsemblPlants"/>
        </authorList>
    </citation>
    <scope>IDENTIFICATION</scope>
</reference>
<evidence type="ECO:0000313" key="2">
    <source>
        <dbReference type="EnsemblPlants" id="OGLUM08G16540.1"/>
    </source>
</evidence>
<reference evidence="2" key="2">
    <citation type="submission" date="2018-05" db="EMBL/GenBank/DDBJ databases">
        <title>OgluRS3 (Oryza glumaepatula Reference Sequence Version 3).</title>
        <authorList>
            <person name="Zhang J."/>
            <person name="Kudrna D."/>
            <person name="Lee S."/>
            <person name="Talag J."/>
            <person name="Welchert J."/>
            <person name="Wing R.A."/>
        </authorList>
    </citation>
    <scope>NUCLEOTIDE SEQUENCE [LARGE SCALE GENOMIC DNA]</scope>
</reference>
<keyword evidence="3" id="KW-1185">Reference proteome</keyword>
<evidence type="ECO:0000313" key="3">
    <source>
        <dbReference type="Proteomes" id="UP000026961"/>
    </source>
</evidence>
<feature type="region of interest" description="Disordered" evidence="1">
    <location>
        <begin position="93"/>
        <end position="122"/>
    </location>
</feature>
<sequence length="140" mass="15510">MSENQASQRVAAEGGIFMPVQAKTEYQERKFSDMYRDRSLCKDLNQGQRIVIKRRRRGLIEQFTQISSARFALKAPVLFAIMSSSKMGIPLPTYGRGSESEAGWPAGTASGDHDGDHQDGFRKKKTIRGSTYGITVCATS</sequence>
<dbReference type="AlphaFoldDB" id="A0A0E0AVR6"/>
<accession>A0A0E0AVR6</accession>
<protein>
    <submittedName>
        <fullName evidence="2">Uncharacterized protein</fullName>
    </submittedName>
</protein>
<proteinExistence type="predicted"/>
<evidence type="ECO:0000256" key="1">
    <source>
        <dbReference type="SAM" id="MobiDB-lite"/>
    </source>
</evidence>
<dbReference type="Gramene" id="OGLUM08G16540.1">
    <property type="protein sequence ID" value="OGLUM08G16540.1"/>
    <property type="gene ID" value="OGLUM08G16540"/>
</dbReference>
<dbReference type="HOGENOM" id="CLU_1838275_0_0_1"/>
<dbReference type="EnsemblPlants" id="OGLUM08G16540.1">
    <property type="protein sequence ID" value="OGLUM08G16540.1"/>
    <property type="gene ID" value="OGLUM08G16540"/>
</dbReference>
<feature type="compositionally biased region" description="Basic and acidic residues" evidence="1">
    <location>
        <begin position="111"/>
        <end position="121"/>
    </location>
</feature>